<evidence type="ECO:0000256" key="9">
    <source>
        <dbReference type="ARBA" id="ARBA00023157"/>
    </source>
</evidence>
<evidence type="ECO:0000256" key="4">
    <source>
        <dbReference type="ARBA" id="ARBA00022692"/>
    </source>
</evidence>
<evidence type="ECO:0000256" key="6">
    <source>
        <dbReference type="ARBA" id="ARBA00022737"/>
    </source>
</evidence>
<reference evidence="11" key="1">
    <citation type="journal article" date="2023" name="G3 (Bethesda)">
        <title>Whole genome assembly and annotation of the endangered Caribbean coral Acropora cervicornis.</title>
        <authorList>
            <person name="Selwyn J.D."/>
            <person name="Vollmer S.V."/>
        </authorList>
    </citation>
    <scope>NUCLEOTIDE SEQUENCE</scope>
    <source>
        <strain evidence="11">K2</strain>
    </source>
</reference>
<dbReference type="InterPro" id="IPR052065">
    <property type="entry name" value="Compl_asym_regulator"/>
</dbReference>
<dbReference type="Gene3D" id="2.20.100.10">
    <property type="entry name" value="Thrombospondin type-1 (TSP1) repeat"/>
    <property type="match status" value="4"/>
</dbReference>
<dbReference type="PRINTS" id="PR01705">
    <property type="entry name" value="TSP1REPEAT"/>
</dbReference>
<dbReference type="PANTHER" id="PTHR22906">
    <property type="entry name" value="PROPERDIN"/>
    <property type="match status" value="1"/>
</dbReference>
<dbReference type="PANTHER" id="PTHR22906:SF43">
    <property type="entry name" value="PROPERDIN"/>
    <property type="match status" value="1"/>
</dbReference>
<dbReference type="AlphaFoldDB" id="A0AAD9UXW5"/>
<evidence type="ECO:0000256" key="10">
    <source>
        <dbReference type="SAM" id="Phobius"/>
    </source>
</evidence>
<dbReference type="SMART" id="SM00209">
    <property type="entry name" value="TSP1"/>
    <property type="match status" value="4"/>
</dbReference>
<comment type="subcellular location">
    <subcellularLocation>
        <location evidence="1">Membrane</location>
        <topology evidence="1">Single-pass membrane protein</topology>
    </subcellularLocation>
    <subcellularLocation>
        <location evidence="2">Secreted</location>
    </subcellularLocation>
</comment>
<dbReference type="FunFam" id="2.20.100.10:FF:000001">
    <property type="entry name" value="semaphorin-5A isoform X1"/>
    <property type="match status" value="1"/>
</dbReference>
<keyword evidence="3" id="KW-0964">Secreted</keyword>
<protein>
    <submittedName>
        <fullName evidence="11">Hemicentin-1</fullName>
    </submittedName>
</protein>
<keyword evidence="4 10" id="KW-0812">Transmembrane</keyword>
<evidence type="ECO:0000256" key="7">
    <source>
        <dbReference type="ARBA" id="ARBA00022989"/>
    </source>
</evidence>
<dbReference type="SUPFAM" id="SSF82895">
    <property type="entry name" value="TSP-1 type 1 repeat"/>
    <property type="match status" value="4"/>
</dbReference>
<dbReference type="EMBL" id="JARQWQ010000074">
    <property type="protein sequence ID" value="KAK2553772.1"/>
    <property type="molecule type" value="Genomic_DNA"/>
</dbReference>
<dbReference type="Proteomes" id="UP001249851">
    <property type="component" value="Unassembled WGS sequence"/>
</dbReference>
<evidence type="ECO:0000256" key="8">
    <source>
        <dbReference type="ARBA" id="ARBA00023136"/>
    </source>
</evidence>
<reference evidence="11" key="2">
    <citation type="journal article" date="2023" name="Science">
        <title>Genomic signatures of disease resistance in endangered staghorn corals.</title>
        <authorList>
            <person name="Vollmer S.V."/>
            <person name="Selwyn J.D."/>
            <person name="Despard B.A."/>
            <person name="Roesel C.L."/>
        </authorList>
    </citation>
    <scope>NUCLEOTIDE SEQUENCE</scope>
    <source>
        <strain evidence="11">K2</strain>
    </source>
</reference>
<comment type="caution">
    <text evidence="11">The sequence shown here is derived from an EMBL/GenBank/DDBJ whole genome shotgun (WGS) entry which is preliminary data.</text>
</comment>
<dbReference type="InterPro" id="IPR036383">
    <property type="entry name" value="TSP1_rpt_sf"/>
</dbReference>
<name>A0AAD9UXW5_ACRCE</name>
<dbReference type="InterPro" id="IPR000884">
    <property type="entry name" value="TSP1_rpt"/>
</dbReference>
<evidence type="ECO:0000313" key="12">
    <source>
        <dbReference type="Proteomes" id="UP001249851"/>
    </source>
</evidence>
<dbReference type="GO" id="GO:0016020">
    <property type="term" value="C:membrane"/>
    <property type="evidence" value="ECO:0007669"/>
    <property type="project" value="UniProtKB-SubCell"/>
</dbReference>
<keyword evidence="8 10" id="KW-0472">Membrane</keyword>
<evidence type="ECO:0000256" key="5">
    <source>
        <dbReference type="ARBA" id="ARBA00022729"/>
    </source>
</evidence>
<evidence type="ECO:0000256" key="3">
    <source>
        <dbReference type="ARBA" id="ARBA00022525"/>
    </source>
</evidence>
<keyword evidence="12" id="KW-1185">Reference proteome</keyword>
<evidence type="ECO:0000256" key="2">
    <source>
        <dbReference type="ARBA" id="ARBA00004613"/>
    </source>
</evidence>
<sequence length="265" mass="28572">MIRGQTAVITFICVALIPFYFIARTVTRDGGFSEWSEWNQCSKACGEGIHSRTRNCTNPPPGYYGKTCLQIEPGSLEEEKEKCKVKECPIHGGFSEWKMSGECSATCGKDGVQKRIRSCSNPPPQYDGNKCEGPVEETQSCNVKPCPVNGGFSEWTDFSACDKTCGPGVKKRTRTCSNPPPANGGKNCEGPAEEVQDCNVAPCAIDGGFTEWTGFGKCSKNCGGGFQTRSRSCTNPIPANGGKDCQGVNEETKVCNLESCDEGQH</sequence>
<dbReference type="FunFam" id="2.20.100.10:FF:000007">
    <property type="entry name" value="Thrombospondin 1"/>
    <property type="match status" value="3"/>
</dbReference>
<organism evidence="11 12">
    <name type="scientific">Acropora cervicornis</name>
    <name type="common">Staghorn coral</name>
    <dbReference type="NCBI Taxonomy" id="6130"/>
    <lineage>
        <taxon>Eukaryota</taxon>
        <taxon>Metazoa</taxon>
        <taxon>Cnidaria</taxon>
        <taxon>Anthozoa</taxon>
        <taxon>Hexacorallia</taxon>
        <taxon>Scleractinia</taxon>
        <taxon>Astrocoeniina</taxon>
        <taxon>Acroporidae</taxon>
        <taxon>Acropora</taxon>
    </lineage>
</organism>
<dbReference type="Pfam" id="PF00090">
    <property type="entry name" value="TSP_1"/>
    <property type="match status" value="4"/>
</dbReference>
<feature type="transmembrane region" description="Helical" evidence="10">
    <location>
        <begin position="6"/>
        <end position="23"/>
    </location>
</feature>
<evidence type="ECO:0000256" key="1">
    <source>
        <dbReference type="ARBA" id="ARBA00004167"/>
    </source>
</evidence>
<keyword evidence="7 10" id="KW-1133">Transmembrane helix</keyword>
<proteinExistence type="predicted"/>
<keyword evidence="9" id="KW-1015">Disulfide bond</keyword>
<gene>
    <name evidence="11" type="ORF">P5673_024750</name>
</gene>
<accession>A0AAD9UXW5</accession>
<keyword evidence="5" id="KW-0732">Signal</keyword>
<evidence type="ECO:0000313" key="11">
    <source>
        <dbReference type="EMBL" id="KAK2553772.1"/>
    </source>
</evidence>
<dbReference type="PROSITE" id="PS50092">
    <property type="entry name" value="TSP1"/>
    <property type="match status" value="3"/>
</dbReference>
<keyword evidence="6" id="KW-0677">Repeat</keyword>